<dbReference type="EMBL" id="LS483250">
    <property type="protein sequence ID" value="SQD78804.1"/>
    <property type="molecule type" value="Genomic_DNA"/>
</dbReference>
<dbReference type="AlphaFoldDB" id="A0A330LP88"/>
<evidence type="ECO:0000256" key="1">
    <source>
        <dbReference type="SAM" id="MobiDB-lite"/>
    </source>
</evidence>
<feature type="region of interest" description="Disordered" evidence="1">
    <location>
        <begin position="1"/>
        <end position="21"/>
    </location>
</feature>
<reference evidence="3" key="1">
    <citation type="submission" date="2018-05" db="EMBL/GenBank/DDBJ databases">
        <authorList>
            <person name="Cea G.-C."/>
            <person name="William W."/>
        </authorList>
    </citation>
    <scope>NUCLEOTIDE SEQUENCE [LARGE SCALE GENOMIC DNA]</scope>
    <source>
        <strain evidence="3">DB21MT 5</strain>
    </source>
</reference>
<name>A0A330LP88_9GAMM</name>
<dbReference type="KEGG" id="mya:MORIYA_2326"/>
<gene>
    <name evidence="2" type="ORF">MORIYA_2326</name>
</gene>
<evidence type="ECO:0000313" key="2">
    <source>
        <dbReference type="EMBL" id="SQD78804.1"/>
    </source>
</evidence>
<protein>
    <submittedName>
        <fullName evidence="2">Uncharacterized protein</fullName>
    </submittedName>
</protein>
<proteinExistence type="predicted"/>
<organism evidence="2 3">
    <name type="scientific">Moritella yayanosii</name>
    <dbReference type="NCBI Taxonomy" id="69539"/>
    <lineage>
        <taxon>Bacteria</taxon>
        <taxon>Pseudomonadati</taxon>
        <taxon>Pseudomonadota</taxon>
        <taxon>Gammaproteobacteria</taxon>
        <taxon>Alteromonadales</taxon>
        <taxon>Moritellaceae</taxon>
        <taxon>Moritella</taxon>
    </lineage>
</organism>
<keyword evidence="3" id="KW-1185">Reference proteome</keyword>
<accession>A0A330LP88</accession>
<dbReference type="Proteomes" id="UP000250163">
    <property type="component" value="Chromosome MORIYA"/>
</dbReference>
<sequence>MIAPSSAFARPNAESSPIWTPAENTDAEAVANASAIAELRVKVTLELRFITKILLLLLGMRRC</sequence>
<evidence type="ECO:0000313" key="3">
    <source>
        <dbReference type="Proteomes" id="UP000250163"/>
    </source>
</evidence>